<sequence length="318" mass="36816">MNRKRALKQLYATYLFFWLVATSRRPVGTNVFEREWDVLLILDTCRTDALRELGPEYEFIRDVEEIWSVGSTSKEWIEQTFTTQYASEIRNTAYITGNPFSNTLLGDRKRTKYGTTNETWIETVDWSAAFIRDNLVDPDEFGHIEPLWVDTESDARVADSQKPESITNHTIQAARSGEYDRVIAHYMQPHSPYFASSKEYDQLLEYEKHPFGALKDGTDRETVWAAYLENLRYVLDHVESLLENVDGDVVITADHGELFGEHRMYYHMPGNPHPRLKRVPWLRVEASDERTIRPDVTLDGRAGAPEASEKQLEALGYL</sequence>
<name>A0ABD5ZVM2_9EURY</name>
<keyword evidence="2" id="KW-1185">Reference proteome</keyword>
<evidence type="ECO:0000313" key="2">
    <source>
        <dbReference type="Proteomes" id="UP001596434"/>
    </source>
</evidence>
<reference evidence="1 2" key="1">
    <citation type="journal article" date="2019" name="Int. J. Syst. Evol. Microbiol.">
        <title>The Global Catalogue of Microorganisms (GCM) 10K type strain sequencing project: providing services to taxonomists for standard genome sequencing and annotation.</title>
        <authorList>
            <consortium name="The Broad Institute Genomics Platform"/>
            <consortium name="The Broad Institute Genome Sequencing Center for Infectious Disease"/>
            <person name="Wu L."/>
            <person name="Ma J."/>
        </authorList>
    </citation>
    <scope>NUCLEOTIDE SEQUENCE [LARGE SCALE GENOMIC DNA]</scope>
    <source>
        <strain evidence="1 2">GX21</strain>
    </source>
</reference>
<dbReference type="RefSeq" id="WP_379702642.1">
    <property type="nucleotide sequence ID" value="NZ_JBHTAT010000001.1"/>
</dbReference>
<dbReference type="EMBL" id="JBHTAT010000001">
    <property type="protein sequence ID" value="MFC7254439.1"/>
    <property type="molecule type" value="Genomic_DNA"/>
</dbReference>
<dbReference type="Gene3D" id="3.40.720.10">
    <property type="entry name" value="Alkaline Phosphatase, subunit A"/>
    <property type="match status" value="1"/>
</dbReference>
<comment type="caution">
    <text evidence="1">The sequence shown here is derived from an EMBL/GenBank/DDBJ whole genome shotgun (WGS) entry which is preliminary data.</text>
</comment>
<dbReference type="InterPro" id="IPR017850">
    <property type="entry name" value="Alkaline_phosphatase_core_sf"/>
</dbReference>
<protein>
    <recommendedName>
        <fullName evidence="3">Sulfatase</fullName>
    </recommendedName>
</protein>
<evidence type="ECO:0000313" key="1">
    <source>
        <dbReference type="EMBL" id="MFC7254439.1"/>
    </source>
</evidence>
<dbReference type="AlphaFoldDB" id="A0ABD5ZVM2"/>
<dbReference type="GeneID" id="96952753"/>
<proteinExistence type="predicted"/>
<dbReference type="Proteomes" id="UP001596434">
    <property type="component" value="Unassembled WGS sequence"/>
</dbReference>
<organism evidence="1 2">
    <name type="scientific">Haloplanus litoreus</name>
    <dbReference type="NCBI Taxonomy" id="767515"/>
    <lineage>
        <taxon>Archaea</taxon>
        <taxon>Methanobacteriati</taxon>
        <taxon>Methanobacteriota</taxon>
        <taxon>Stenosarchaea group</taxon>
        <taxon>Halobacteria</taxon>
        <taxon>Halobacteriales</taxon>
        <taxon>Haloferacaceae</taxon>
        <taxon>Haloplanus</taxon>
    </lineage>
</organism>
<dbReference type="SUPFAM" id="SSF53649">
    <property type="entry name" value="Alkaline phosphatase-like"/>
    <property type="match status" value="1"/>
</dbReference>
<evidence type="ECO:0008006" key="3">
    <source>
        <dbReference type="Google" id="ProtNLM"/>
    </source>
</evidence>
<gene>
    <name evidence="1" type="ORF">ACFQKE_03845</name>
</gene>
<accession>A0ABD5ZVM2</accession>